<feature type="compositionally biased region" description="Basic and acidic residues" evidence="8">
    <location>
        <begin position="109"/>
        <end position="128"/>
    </location>
</feature>
<dbReference type="InterPro" id="IPR006665">
    <property type="entry name" value="OmpA-like"/>
</dbReference>
<feature type="region of interest" description="Disordered" evidence="8">
    <location>
        <begin position="89"/>
        <end position="129"/>
    </location>
</feature>
<sequence length="282" mass="31424">MAKRKQQPPDEGSPAWMSTFSDLMNLLLCFFILLFASSTMDEGKIQKIAASFDNLSFSVISEGSVSLLTGEMLSGGMTQLADTDSVLSEAGKNIDGNTGDKSSSASPTDAEHLSDNDLQAEVERRGEQQSEEMYEEVMQMAETYAIDDQIILDFNDQYVELDLNGSILFDSGNAEIKDNSKLFLQKIAQILVKYKYNVIEIEGHTDNIPISNSKYEDNRSLSSERARSVYEYVVSQEHFIDSNIKIAGYGDSRPVASNETEEGRAKNRRVAIKIYNKQNSNN</sequence>
<dbReference type="SUPFAM" id="SSF103088">
    <property type="entry name" value="OmpA-like"/>
    <property type="match status" value="1"/>
</dbReference>
<keyword evidence="10" id="KW-0966">Cell projection</keyword>
<protein>
    <submittedName>
        <fullName evidence="10">Flagellar motor protein MotB</fullName>
    </submittedName>
</protein>
<keyword evidence="3" id="KW-1003">Cell membrane</keyword>
<dbReference type="RefSeq" id="WP_021985372.1">
    <property type="nucleotide sequence ID" value="NZ_CP060632.1"/>
</dbReference>
<keyword evidence="10" id="KW-0969">Cilium</keyword>
<keyword evidence="5" id="KW-1133">Transmembrane helix</keyword>
<keyword evidence="4" id="KW-0812">Transmembrane</keyword>
<keyword evidence="11" id="KW-1185">Reference proteome</keyword>
<evidence type="ECO:0000256" key="8">
    <source>
        <dbReference type="SAM" id="MobiDB-lite"/>
    </source>
</evidence>
<dbReference type="InterPro" id="IPR036737">
    <property type="entry name" value="OmpA-like_sf"/>
</dbReference>
<dbReference type="Proteomes" id="UP000515819">
    <property type="component" value="Chromosome"/>
</dbReference>
<comment type="subcellular location">
    <subcellularLocation>
        <location evidence="1">Cell membrane</location>
        <topology evidence="1">Single-pass membrane protein</topology>
    </subcellularLocation>
</comment>
<evidence type="ECO:0000256" key="6">
    <source>
        <dbReference type="ARBA" id="ARBA00023136"/>
    </source>
</evidence>
<dbReference type="EMBL" id="CP060632">
    <property type="protein sequence ID" value="QNL98584.1"/>
    <property type="molecule type" value="Genomic_DNA"/>
</dbReference>
<evidence type="ECO:0000256" key="2">
    <source>
        <dbReference type="ARBA" id="ARBA00008914"/>
    </source>
</evidence>
<evidence type="ECO:0000313" key="10">
    <source>
        <dbReference type="EMBL" id="QNL98584.1"/>
    </source>
</evidence>
<evidence type="ECO:0000259" key="9">
    <source>
        <dbReference type="PROSITE" id="PS51123"/>
    </source>
</evidence>
<dbReference type="KEGG" id="wcp:H9Q76_07390"/>
<dbReference type="PANTHER" id="PTHR30329:SF21">
    <property type="entry name" value="LIPOPROTEIN YIAD-RELATED"/>
    <property type="match status" value="1"/>
</dbReference>
<evidence type="ECO:0000256" key="7">
    <source>
        <dbReference type="PROSITE-ProRule" id="PRU00473"/>
    </source>
</evidence>
<dbReference type="Pfam" id="PF00691">
    <property type="entry name" value="OmpA"/>
    <property type="match status" value="1"/>
</dbReference>
<dbReference type="CDD" id="cd07185">
    <property type="entry name" value="OmpA_C-like"/>
    <property type="match status" value="1"/>
</dbReference>
<dbReference type="AlphaFoldDB" id="A0A7G9FJ53"/>
<gene>
    <name evidence="10" type="ORF">H9Q76_07390</name>
</gene>
<dbReference type="Pfam" id="PF13677">
    <property type="entry name" value="MotB_plug"/>
    <property type="match status" value="1"/>
</dbReference>
<comment type="similarity">
    <text evidence="2">Belongs to the MotB family.</text>
</comment>
<dbReference type="InterPro" id="IPR025713">
    <property type="entry name" value="MotB-like_N_dom"/>
</dbReference>
<dbReference type="Gene3D" id="3.30.1330.60">
    <property type="entry name" value="OmpA-like domain"/>
    <property type="match status" value="1"/>
</dbReference>
<evidence type="ECO:0000313" key="11">
    <source>
        <dbReference type="Proteomes" id="UP000515819"/>
    </source>
</evidence>
<evidence type="ECO:0000256" key="4">
    <source>
        <dbReference type="ARBA" id="ARBA00022692"/>
    </source>
</evidence>
<feature type="domain" description="OmpA-like" evidence="9">
    <location>
        <begin position="156"/>
        <end position="278"/>
    </location>
</feature>
<dbReference type="GO" id="GO:0005886">
    <property type="term" value="C:plasma membrane"/>
    <property type="evidence" value="ECO:0007669"/>
    <property type="project" value="UniProtKB-SubCell"/>
</dbReference>
<dbReference type="PANTHER" id="PTHR30329">
    <property type="entry name" value="STATOR ELEMENT OF FLAGELLAR MOTOR COMPLEX"/>
    <property type="match status" value="1"/>
</dbReference>
<proteinExistence type="inferred from homology"/>
<reference evidence="10 11" key="1">
    <citation type="submission" date="2020-08" db="EMBL/GenBank/DDBJ databases">
        <authorList>
            <person name="Liu C."/>
            <person name="Sun Q."/>
        </authorList>
    </citation>
    <scope>NUCLEOTIDE SEQUENCE [LARGE SCALE GENOMIC DNA]</scope>
    <source>
        <strain evidence="10 11">NSJ-4</strain>
    </source>
</reference>
<feature type="compositionally biased region" description="Polar residues" evidence="8">
    <location>
        <begin position="95"/>
        <end position="107"/>
    </location>
</feature>
<evidence type="ECO:0000256" key="1">
    <source>
        <dbReference type="ARBA" id="ARBA00004162"/>
    </source>
</evidence>
<organism evidence="10 11">
    <name type="scientific">Wujia chipingensis</name>
    <dbReference type="NCBI Taxonomy" id="2763670"/>
    <lineage>
        <taxon>Bacteria</taxon>
        <taxon>Bacillati</taxon>
        <taxon>Bacillota</taxon>
        <taxon>Clostridia</taxon>
        <taxon>Lachnospirales</taxon>
        <taxon>Lachnospiraceae</taxon>
        <taxon>Wujia</taxon>
    </lineage>
</organism>
<name>A0A7G9FJ53_9FIRM</name>
<keyword evidence="6 7" id="KW-0472">Membrane</keyword>
<evidence type="ECO:0000256" key="3">
    <source>
        <dbReference type="ARBA" id="ARBA00022475"/>
    </source>
</evidence>
<keyword evidence="10" id="KW-0282">Flagellum</keyword>
<dbReference type="InterPro" id="IPR050330">
    <property type="entry name" value="Bact_OuterMem_StrucFunc"/>
</dbReference>
<dbReference type="PROSITE" id="PS51123">
    <property type="entry name" value="OMPA_2"/>
    <property type="match status" value="1"/>
</dbReference>
<evidence type="ECO:0000256" key="5">
    <source>
        <dbReference type="ARBA" id="ARBA00022989"/>
    </source>
</evidence>
<accession>A0A7G9FJ53</accession>